<evidence type="ECO:0000256" key="1">
    <source>
        <dbReference type="PROSITE-ProRule" id="PRU00108"/>
    </source>
</evidence>
<dbReference type="AlphaFoldDB" id="A0A0D9NVX9"/>
<dbReference type="STRING" id="1291518.A0A0D9NVX9"/>
<dbReference type="Pfam" id="PF00581">
    <property type="entry name" value="Rhodanese"/>
    <property type="match status" value="1"/>
</dbReference>
<feature type="region of interest" description="Disordered" evidence="3">
    <location>
        <begin position="543"/>
        <end position="563"/>
    </location>
</feature>
<dbReference type="OrthoDB" id="4760831at2759"/>
<evidence type="ECO:0000313" key="6">
    <source>
        <dbReference type="EMBL" id="KJK76720.1"/>
    </source>
</evidence>
<keyword evidence="1 2" id="KW-0238">DNA-binding</keyword>
<evidence type="ECO:0000259" key="5">
    <source>
        <dbReference type="PROSITE" id="PS50206"/>
    </source>
</evidence>
<reference evidence="7" key="1">
    <citation type="journal article" date="2014" name="BMC Genomics">
        <title>The genome sequence of the biocontrol fungus Metarhizium anisopliae and comparative genomics of Metarhizium species.</title>
        <authorList>
            <person name="Pattemore J.A."/>
            <person name="Hane J.K."/>
            <person name="Williams A.H."/>
            <person name="Wilson B.A."/>
            <person name="Stodart B.J."/>
            <person name="Ash G.J."/>
        </authorList>
    </citation>
    <scope>NUCLEOTIDE SEQUENCE [LARGE SCALE GENOMIC DNA]</scope>
    <source>
        <strain evidence="7">BRIP 53293</strain>
    </source>
</reference>
<gene>
    <name evidence="6" type="ORF">H634G_07761</name>
</gene>
<dbReference type="GO" id="GO:0005634">
    <property type="term" value="C:nucleus"/>
    <property type="evidence" value="ECO:0007669"/>
    <property type="project" value="UniProtKB-SubCell"/>
</dbReference>
<keyword evidence="1 2" id="KW-0539">Nucleus</keyword>
<dbReference type="Pfam" id="PF00046">
    <property type="entry name" value="Homeodomain"/>
    <property type="match status" value="1"/>
</dbReference>
<dbReference type="SUPFAM" id="SSF46689">
    <property type="entry name" value="Homeodomain-like"/>
    <property type="match status" value="1"/>
</dbReference>
<evidence type="ECO:0008006" key="8">
    <source>
        <dbReference type="Google" id="ProtNLM"/>
    </source>
</evidence>
<dbReference type="GO" id="GO:0003677">
    <property type="term" value="F:DNA binding"/>
    <property type="evidence" value="ECO:0007669"/>
    <property type="project" value="UniProtKB-UniRule"/>
</dbReference>
<dbReference type="InterPro" id="IPR001763">
    <property type="entry name" value="Rhodanese-like_dom"/>
</dbReference>
<sequence length="994" mass="110999">MSTDSYLEHIGTSGSVAPLVSLFTINSASSAHATINGTDCIYDESSHRGDQESHISVPNLTAEAAAARSSTMGDQQPYYTIRSRRPADGDGTQQGGPAPMSASADGSARSATHDISRTSFHVKHIGTFARRLEDSAARAFPNRGRTSQRYKKVQALLLHWGSDDLFVLPELEDLERCLREDYTFGTDIFSIPSENSHLELMMRVGQLIREHESQDTLFLMYYGGHARIDESRQSTWCATRDAESPWLQWSAIQTLLERSKSDVLILLDCCAGAASATFPNGNSITETISASSWDAIAPDPGRYSFTNALIEVLQEWRLRSFSAAMLHAEVLARLKHPRPITINGKHFEARSTPVHFMMTANHKAPSIEMTRLLPPEKAPEPMTSHHAPPLLTGRAADSGDPVANGLASSEPNEDAPHVMISLALEDDQRLDINAWEQWLNAFPAMAKYVKVQGVFKSHSTMMLLSIPVMVWDLLPEDPAVSFVAFIRSNNLAIQRQQQQPQRMLVPCAAQQRQRELTNDTYSFVTGVSGTTLAATEHVSLQSPSRAAAYGSSSRESAYGPPMSSGNPIITRQMILNQQQSMRRTTFGDNVPEPKKFASHVEQRLEEYYQEQPLPNDAQSAFLASNLGIELWHLEVWFHHRRERDLISNKLANMKLKDVVYEATNGPRMILAADLSRLLELSLPGDALLFDLRSSIEYERSHIYGAIHLRTPRSFLQSASLDLIEHAIPDEQGRKQLSQWPTAKCIVFYGRGLESAWECPAAELIVRKLREHGWVGQCFILRGHYREFCQTFDKYIVGTKMTQQAKDWVSSQATVLTTETDRQTIEEEYSSWLDQVENEDRARPLSTSPTQTPERFEALESQEKDLEAEFKARCGALFSKAMDIQQSSLGADDFQAKAGLVEYLDRGLEKMRSVQAFPAFTFAPGHSKIPSEDYGEGYLSKRQEQDFDAEYVEVTKDGSTQGASPSRISDSPESNVPGDNTGIRGGSLLHKMFRR</sequence>
<accession>A0A0D9NVX9</accession>
<evidence type="ECO:0000259" key="4">
    <source>
        <dbReference type="PROSITE" id="PS50071"/>
    </source>
</evidence>
<dbReference type="Gene3D" id="3.40.250.10">
    <property type="entry name" value="Rhodanese-like domain"/>
    <property type="match status" value="1"/>
</dbReference>
<dbReference type="InterPro" id="IPR036873">
    <property type="entry name" value="Rhodanese-like_dom_sf"/>
</dbReference>
<proteinExistence type="predicted"/>
<evidence type="ECO:0000313" key="7">
    <source>
        <dbReference type="Proteomes" id="UP000054544"/>
    </source>
</evidence>
<evidence type="ECO:0000256" key="3">
    <source>
        <dbReference type="SAM" id="MobiDB-lite"/>
    </source>
</evidence>
<feature type="compositionally biased region" description="Polar residues" evidence="3">
    <location>
        <begin position="68"/>
        <end position="78"/>
    </location>
</feature>
<organism evidence="6 7">
    <name type="scientific">Metarhizium anisopliae BRIP 53293</name>
    <dbReference type="NCBI Taxonomy" id="1291518"/>
    <lineage>
        <taxon>Eukaryota</taxon>
        <taxon>Fungi</taxon>
        <taxon>Dikarya</taxon>
        <taxon>Ascomycota</taxon>
        <taxon>Pezizomycotina</taxon>
        <taxon>Sordariomycetes</taxon>
        <taxon>Hypocreomycetidae</taxon>
        <taxon>Hypocreales</taxon>
        <taxon>Clavicipitaceae</taxon>
        <taxon>Metarhizium</taxon>
    </lineage>
</organism>
<name>A0A0D9NVX9_METAN</name>
<feature type="region of interest" description="Disordered" evidence="3">
    <location>
        <begin position="955"/>
        <end position="986"/>
    </location>
</feature>
<dbReference type="InterPro" id="IPR001356">
    <property type="entry name" value="HD"/>
</dbReference>
<dbReference type="PROSITE" id="PS50071">
    <property type="entry name" value="HOMEOBOX_2"/>
    <property type="match status" value="1"/>
</dbReference>
<dbReference type="PROSITE" id="PS50206">
    <property type="entry name" value="RHODANESE_3"/>
    <property type="match status" value="1"/>
</dbReference>
<dbReference type="Proteomes" id="UP000054544">
    <property type="component" value="Unassembled WGS sequence"/>
</dbReference>
<keyword evidence="7" id="KW-1185">Reference proteome</keyword>
<dbReference type="EMBL" id="KE384742">
    <property type="protein sequence ID" value="KJK76720.1"/>
    <property type="molecule type" value="Genomic_DNA"/>
</dbReference>
<feature type="region of interest" description="Disordered" evidence="3">
    <location>
        <begin position="63"/>
        <end position="112"/>
    </location>
</feature>
<dbReference type="SUPFAM" id="SSF52821">
    <property type="entry name" value="Rhodanese/Cell cycle control phosphatase"/>
    <property type="match status" value="1"/>
</dbReference>
<comment type="subcellular location">
    <subcellularLocation>
        <location evidence="1 2">Nucleus</location>
    </subcellularLocation>
</comment>
<dbReference type="InterPro" id="IPR009057">
    <property type="entry name" value="Homeodomain-like_sf"/>
</dbReference>
<feature type="compositionally biased region" description="Polar residues" evidence="3">
    <location>
        <begin position="956"/>
        <end position="977"/>
    </location>
</feature>
<protein>
    <recommendedName>
        <fullName evidence="8">Homeobox domain-containing protein</fullName>
    </recommendedName>
</protein>
<feature type="domain" description="Homeobox" evidence="4">
    <location>
        <begin position="587"/>
        <end position="647"/>
    </location>
</feature>
<feature type="domain" description="Rhodanese" evidence="5">
    <location>
        <begin position="682"/>
        <end position="796"/>
    </location>
</feature>
<feature type="compositionally biased region" description="Polar residues" evidence="3">
    <location>
        <begin position="543"/>
        <end position="555"/>
    </location>
</feature>
<dbReference type="Gene3D" id="1.10.10.60">
    <property type="entry name" value="Homeodomain-like"/>
    <property type="match status" value="1"/>
</dbReference>
<dbReference type="SMART" id="SM00450">
    <property type="entry name" value="RHOD"/>
    <property type="match status" value="1"/>
</dbReference>
<evidence type="ECO:0000256" key="2">
    <source>
        <dbReference type="RuleBase" id="RU000682"/>
    </source>
</evidence>
<keyword evidence="1 2" id="KW-0371">Homeobox</keyword>
<feature type="DNA-binding region" description="Homeobox" evidence="1">
    <location>
        <begin position="589"/>
        <end position="648"/>
    </location>
</feature>